<dbReference type="GeneID" id="63458493"/>
<accession>A0A239V776</accession>
<evidence type="ECO:0000256" key="5">
    <source>
        <dbReference type="ARBA" id="ARBA00022989"/>
    </source>
</evidence>
<reference evidence="9 10" key="1">
    <citation type="submission" date="2017-06" db="EMBL/GenBank/DDBJ databases">
        <authorList>
            <consortium name="Pathogen Informatics"/>
        </authorList>
    </citation>
    <scope>NUCLEOTIDE SEQUENCE [LARGE SCALE GENOMIC DNA]</scope>
    <source>
        <strain evidence="9 10">NCTC13039</strain>
    </source>
</reference>
<evidence type="ECO:0000313" key="9">
    <source>
        <dbReference type="EMBL" id="SNV17343.1"/>
    </source>
</evidence>
<keyword evidence="6 8" id="KW-0472">Membrane</keyword>
<dbReference type="InterPro" id="IPR052049">
    <property type="entry name" value="Electron_transfer_protein"/>
</dbReference>
<organism evidence="9 10">
    <name type="scientific">Dermatophilus congolensis</name>
    <dbReference type="NCBI Taxonomy" id="1863"/>
    <lineage>
        <taxon>Bacteria</taxon>
        <taxon>Bacillati</taxon>
        <taxon>Actinomycetota</taxon>
        <taxon>Actinomycetes</taxon>
        <taxon>Micrococcales</taxon>
        <taxon>Dermatophilaceae</taxon>
        <taxon>Dermatophilus</taxon>
    </lineage>
</organism>
<dbReference type="Gene3D" id="1.20.1630.10">
    <property type="entry name" value="Formate dehydrogenase/DMSO reductase domain"/>
    <property type="match status" value="1"/>
</dbReference>
<feature type="region of interest" description="Disordered" evidence="7">
    <location>
        <begin position="1"/>
        <end position="32"/>
    </location>
</feature>
<evidence type="ECO:0000256" key="7">
    <source>
        <dbReference type="SAM" id="MobiDB-lite"/>
    </source>
</evidence>
<keyword evidence="4 8" id="KW-0812">Transmembrane</keyword>
<dbReference type="KEGG" id="dco:SAMEA4475696_0187"/>
<sequence length="395" mass="41300">MTTNPFDEVRPPTLQHRGGRRKKRRGADPNATVPEAQFGSYYGRNIVKAPPWKKEIPAYLFLGGLAGASGLIGAGAHLTGRFELRRNARLAAIVAAAAGGAALVADLGRPERFLNMMRTVKLTSPMSVGSWILVGFSTCAGGAVMTEFGRPALASSEPNMLKSLMQAVTGSAQYAAEHSRGFVPPTEAPLVLAKAHEKSVLLMVLDFFDPLMSAGTAFFSPPLAAYTAVLLADTAVPLWNQAYRELPFLFVASATAAGCGMAMVTTNPAQTAPVRQLAAIAACVEAGADVAMERRLGEEGQPLHEGSSGRLHTAARVLTVAGGIGAVLFGRGRLGAAVSGLVLMAGSACTRFAVVSAGITSAQDPIYTVRPQRRRAATRQTEGMGVTQPGQDITI</sequence>
<dbReference type="RefSeq" id="WP_034401240.1">
    <property type="nucleotide sequence ID" value="NZ_JAAFNI010000001.1"/>
</dbReference>
<dbReference type="EMBL" id="LT906453">
    <property type="protein sequence ID" value="SNV17343.1"/>
    <property type="molecule type" value="Genomic_DNA"/>
</dbReference>
<dbReference type="PANTHER" id="PTHR34856:SF2">
    <property type="entry name" value="PROTEIN NRFD"/>
    <property type="match status" value="1"/>
</dbReference>
<evidence type="ECO:0000313" key="10">
    <source>
        <dbReference type="Proteomes" id="UP000242637"/>
    </source>
</evidence>
<dbReference type="Proteomes" id="UP000242637">
    <property type="component" value="Chromosome 1"/>
</dbReference>
<evidence type="ECO:0000256" key="3">
    <source>
        <dbReference type="ARBA" id="ARBA00022475"/>
    </source>
</evidence>
<dbReference type="AlphaFoldDB" id="A0A239V776"/>
<gene>
    <name evidence="9" type="ORF">SAMEA4475696_00187</name>
</gene>
<evidence type="ECO:0000256" key="1">
    <source>
        <dbReference type="ARBA" id="ARBA00004651"/>
    </source>
</evidence>
<dbReference type="PANTHER" id="PTHR34856">
    <property type="entry name" value="PROTEIN NRFD"/>
    <property type="match status" value="1"/>
</dbReference>
<feature type="region of interest" description="Disordered" evidence="7">
    <location>
        <begin position="375"/>
        <end position="395"/>
    </location>
</feature>
<protein>
    <submittedName>
        <fullName evidence="9">Formate-dependent nitrite reductase, membrane component</fullName>
    </submittedName>
</protein>
<dbReference type="Pfam" id="PF03916">
    <property type="entry name" value="NrfD"/>
    <property type="match status" value="1"/>
</dbReference>
<evidence type="ECO:0000256" key="6">
    <source>
        <dbReference type="ARBA" id="ARBA00023136"/>
    </source>
</evidence>
<evidence type="ECO:0000256" key="8">
    <source>
        <dbReference type="SAM" id="Phobius"/>
    </source>
</evidence>
<dbReference type="STRING" id="1121387.GCA_000429885_01527"/>
<keyword evidence="5 8" id="KW-1133">Transmembrane helix</keyword>
<evidence type="ECO:0000256" key="4">
    <source>
        <dbReference type="ARBA" id="ARBA00022692"/>
    </source>
</evidence>
<comment type="similarity">
    <text evidence="2">Belongs to the NrfD family.</text>
</comment>
<keyword evidence="3" id="KW-1003">Cell membrane</keyword>
<dbReference type="GO" id="GO:0005886">
    <property type="term" value="C:plasma membrane"/>
    <property type="evidence" value="ECO:0007669"/>
    <property type="project" value="UniProtKB-SubCell"/>
</dbReference>
<evidence type="ECO:0000256" key="2">
    <source>
        <dbReference type="ARBA" id="ARBA00008929"/>
    </source>
</evidence>
<name>A0A239V776_9MICO</name>
<feature type="transmembrane region" description="Helical" evidence="8">
    <location>
        <begin position="58"/>
        <end position="78"/>
    </location>
</feature>
<keyword evidence="10" id="KW-1185">Reference proteome</keyword>
<feature type="transmembrane region" description="Helical" evidence="8">
    <location>
        <begin position="90"/>
        <end position="108"/>
    </location>
</feature>
<dbReference type="InterPro" id="IPR005614">
    <property type="entry name" value="NrfD-like"/>
</dbReference>
<proteinExistence type="inferred from homology"/>
<feature type="transmembrane region" description="Helical" evidence="8">
    <location>
        <begin position="128"/>
        <end position="146"/>
    </location>
</feature>
<comment type="subcellular location">
    <subcellularLocation>
        <location evidence="1">Cell membrane</location>
        <topology evidence="1">Multi-pass membrane protein</topology>
    </subcellularLocation>
</comment>
<dbReference type="OrthoDB" id="112837at2"/>